<dbReference type="InterPro" id="IPR036157">
    <property type="entry name" value="dUTPase-like_sf"/>
</dbReference>
<dbReference type="RefSeq" id="WP_144757867.1">
    <property type="nucleotide sequence ID" value="NZ_VMNW02000119.1"/>
</dbReference>
<accession>A0A5N0ULE8</accession>
<keyword evidence="4" id="KW-1185">Reference proteome</keyword>
<dbReference type="Gene3D" id="2.70.40.10">
    <property type="match status" value="1"/>
</dbReference>
<dbReference type="EMBL" id="VMNW02000119">
    <property type="protein sequence ID" value="KAA9150341.1"/>
    <property type="molecule type" value="Genomic_DNA"/>
</dbReference>
<dbReference type="PANTHER" id="PTHR42680:SF3">
    <property type="entry name" value="DCTP DEAMINASE"/>
    <property type="match status" value="1"/>
</dbReference>
<evidence type="ECO:0000256" key="1">
    <source>
        <dbReference type="ARBA" id="ARBA00022801"/>
    </source>
</evidence>
<dbReference type="Proteomes" id="UP000319769">
    <property type="component" value="Unassembled WGS sequence"/>
</dbReference>
<dbReference type="InterPro" id="IPR033704">
    <property type="entry name" value="dUTPase_trimeric"/>
</dbReference>
<dbReference type="AlphaFoldDB" id="A0A5N0ULE8"/>
<dbReference type="InterPro" id="IPR011962">
    <property type="entry name" value="dCTP_deaminase"/>
</dbReference>
<dbReference type="GO" id="GO:0015949">
    <property type="term" value="P:nucleobase-containing small molecule interconversion"/>
    <property type="evidence" value="ECO:0007669"/>
    <property type="project" value="TreeGrafter"/>
</dbReference>
<proteinExistence type="predicted"/>
<comment type="caution">
    <text evidence="3">The sequence shown here is derived from an EMBL/GenBank/DDBJ whole genome shotgun (WGS) entry which is preliminary data.</text>
</comment>
<keyword evidence="1" id="KW-0378">Hydrolase</keyword>
<name>A0A5N0ULE8_9PSEU</name>
<dbReference type="GO" id="GO:0008829">
    <property type="term" value="F:dCTP deaminase activity"/>
    <property type="evidence" value="ECO:0007669"/>
    <property type="project" value="InterPro"/>
</dbReference>
<organism evidence="3 4">
    <name type="scientific">Amycolatopsis acidicola</name>
    <dbReference type="NCBI Taxonomy" id="2596893"/>
    <lineage>
        <taxon>Bacteria</taxon>
        <taxon>Bacillati</taxon>
        <taxon>Actinomycetota</taxon>
        <taxon>Actinomycetes</taxon>
        <taxon>Pseudonocardiales</taxon>
        <taxon>Pseudonocardiaceae</taxon>
        <taxon>Amycolatopsis</taxon>
    </lineage>
</organism>
<reference evidence="3" key="1">
    <citation type="submission" date="2019-09" db="EMBL/GenBank/DDBJ databases">
        <authorList>
            <person name="Teo W.F.A."/>
            <person name="Duangmal K."/>
        </authorList>
    </citation>
    <scope>NUCLEOTIDE SEQUENCE [LARGE SCALE GENOMIC DNA]</scope>
    <source>
        <strain evidence="3">K81G1</strain>
    </source>
</reference>
<gene>
    <name evidence="3" type="ORF">FPZ12_041245</name>
</gene>
<evidence type="ECO:0000313" key="4">
    <source>
        <dbReference type="Proteomes" id="UP000319769"/>
    </source>
</evidence>
<sequence>MILTGPEIAESVRRGEIVIEPFCPEQLNPNSYNYLLGREIQVAEAETLDARRPVSWREQEIPDEGFVLSPGRVYLANTAEVIGSRSRVTTLIGRSSLGRLGLFTQVTADLGHHGAIHRWTLELTVVQPLRVYAGMRLGQVSFWRSSGDVTGYDGPYGLAMAPMPFEPASLV</sequence>
<dbReference type="OrthoDB" id="9780956at2"/>
<dbReference type="SUPFAM" id="SSF51283">
    <property type="entry name" value="dUTPase-like"/>
    <property type="match status" value="1"/>
</dbReference>
<keyword evidence="2" id="KW-0546">Nucleotide metabolism</keyword>
<protein>
    <submittedName>
        <fullName evidence="3">Deoxycytidine deaminase</fullName>
    </submittedName>
</protein>
<dbReference type="Pfam" id="PF22769">
    <property type="entry name" value="DCD"/>
    <property type="match status" value="1"/>
</dbReference>
<evidence type="ECO:0000313" key="3">
    <source>
        <dbReference type="EMBL" id="KAA9150341.1"/>
    </source>
</evidence>
<dbReference type="PANTHER" id="PTHR42680">
    <property type="entry name" value="DCTP DEAMINASE"/>
    <property type="match status" value="1"/>
</dbReference>
<evidence type="ECO:0000256" key="2">
    <source>
        <dbReference type="ARBA" id="ARBA00023080"/>
    </source>
</evidence>
<dbReference type="CDD" id="cd07557">
    <property type="entry name" value="trimeric_dUTPase"/>
    <property type="match status" value="1"/>
</dbReference>
<dbReference type="GO" id="GO:0006229">
    <property type="term" value="P:dUTP biosynthetic process"/>
    <property type="evidence" value="ECO:0007669"/>
    <property type="project" value="InterPro"/>
</dbReference>